<feature type="compositionally biased region" description="Basic and acidic residues" evidence="3">
    <location>
        <begin position="280"/>
        <end position="291"/>
    </location>
</feature>
<protein>
    <recommendedName>
        <fullName evidence="4">Beta/gamma crystallin 'Greek key' domain-containing protein</fullName>
    </recommendedName>
</protein>
<dbReference type="PROSITE" id="PS50915">
    <property type="entry name" value="CRYSTALLIN_BETA_GAMMA"/>
    <property type="match status" value="7"/>
</dbReference>
<feature type="compositionally biased region" description="Basic and acidic residues" evidence="3">
    <location>
        <begin position="56"/>
        <end position="84"/>
    </location>
</feature>
<feature type="domain" description="Beta/gamma crystallin 'Greek key'" evidence="4">
    <location>
        <begin position="610"/>
        <end position="650"/>
    </location>
</feature>
<dbReference type="FunFam" id="2.80.10.50:FF:000038">
    <property type="entry name" value="very large A-kinase anchor protein isoform X1"/>
    <property type="match status" value="1"/>
</dbReference>
<dbReference type="EMBL" id="AHAT01003109">
    <property type="status" value="NOT_ANNOTATED_CDS"/>
    <property type="molecule type" value="Genomic_DNA"/>
</dbReference>
<dbReference type="InterPro" id="IPR050252">
    <property type="entry name" value="Beta/Gamma-Crystallin"/>
</dbReference>
<feature type="domain" description="Beta/gamma crystallin 'Greek key'" evidence="4">
    <location>
        <begin position="917"/>
        <end position="958"/>
    </location>
</feature>
<dbReference type="Gene3D" id="2.80.10.50">
    <property type="match status" value="1"/>
</dbReference>
<dbReference type="PANTHER" id="PTHR11818">
    <property type="entry name" value="BETA/GAMMA CRYSTALLIN"/>
    <property type="match status" value="1"/>
</dbReference>
<dbReference type="InParanoid" id="W5MCJ3"/>
<dbReference type="Proteomes" id="UP000018468">
    <property type="component" value="Linkage group LG3"/>
</dbReference>
<dbReference type="GO" id="GO:0005212">
    <property type="term" value="F:structural constituent of eye lens"/>
    <property type="evidence" value="ECO:0000318"/>
    <property type="project" value="GO_Central"/>
</dbReference>
<dbReference type="GeneTree" id="ENSGT00940000160816"/>
<dbReference type="PROSITE" id="PS50231">
    <property type="entry name" value="RICIN_B_LECTIN"/>
    <property type="match status" value="1"/>
</dbReference>
<dbReference type="GO" id="GO:0007601">
    <property type="term" value="P:visual perception"/>
    <property type="evidence" value="ECO:0000318"/>
    <property type="project" value="GO_Central"/>
</dbReference>
<dbReference type="OMA" id="KVLNHDW"/>
<keyword evidence="6" id="KW-1185">Reference proteome</keyword>
<feature type="domain" description="Beta/gamma crystallin 'Greek key'" evidence="4">
    <location>
        <begin position="651"/>
        <end position="693"/>
    </location>
</feature>
<reference evidence="5" key="3">
    <citation type="submission" date="2025-09" db="UniProtKB">
        <authorList>
            <consortium name="Ensembl"/>
        </authorList>
    </citation>
    <scope>IDENTIFICATION</scope>
</reference>
<dbReference type="FunFam" id="2.60.20.10:FF:000010">
    <property type="entry name" value="very large A-kinase anchor protein"/>
    <property type="match status" value="1"/>
</dbReference>
<dbReference type="Pfam" id="PF00652">
    <property type="entry name" value="Ricin_B_lectin"/>
    <property type="match status" value="1"/>
</dbReference>
<dbReference type="Bgee" id="ENSLOCG00000005069">
    <property type="expression patterns" value="Expressed in muscle tissue and 12 other cell types or tissues"/>
</dbReference>
<feature type="domain" description="Beta/gamma crystallin 'Greek key'" evidence="4">
    <location>
        <begin position="832"/>
        <end position="874"/>
    </location>
</feature>
<dbReference type="Gene3D" id="2.60.20.10">
    <property type="entry name" value="Crystallins"/>
    <property type="match status" value="6"/>
</dbReference>
<feature type="compositionally biased region" description="Acidic residues" evidence="3">
    <location>
        <begin position="221"/>
        <end position="240"/>
    </location>
</feature>
<dbReference type="InterPro" id="IPR001064">
    <property type="entry name" value="Beta/gamma_crystallin"/>
</dbReference>
<comment type="similarity">
    <text evidence="1">Belongs to the beta/gamma-crystallin family.</text>
</comment>
<evidence type="ECO:0000313" key="5">
    <source>
        <dbReference type="Ensembl" id="ENSLOCP00000006102.1"/>
    </source>
</evidence>
<dbReference type="PANTHER" id="PTHR11818:SF38">
    <property type="entry name" value="VERY LARGE A-KINASE ANCHOR PROTEIN"/>
    <property type="match status" value="1"/>
</dbReference>
<dbReference type="STRING" id="7918.ENSLOCP00000006102"/>
<dbReference type="SMART" id="SM00247">
    <property type="entry name" value="XTALbg"/>
    <property type="match status" value="5"/>
</dbReference>
<dbReference type="Ensembl" id="ENSLOCT00000006110.1">
    <property type="protein sequence ID" value="ENSLOCP00000006102.1"/>
    <property type="gene ID" value="ENSLOCG00000005069.1"/>
</dbReference>
<evidence type="ECO:0000313" key="6">
    <source>
        <dbReference type="Proteomes" id="UP000018468"/>
    </source>
</evidence>
<feature type="region of interest" description="Disordered" evidence="3">
    <location>
        <begin position="48"/>
        <end position="93"/>
    </location>
</feature>
<feature type="region of interest" description="Disordered" evidence="3">
    <location>
        <begin position="221"/>
        <end position="246"/>
    </location>
</feature>
<feature type="domain" description="Beta/gamma crystallin 'Greek key'" evidence="4">
    <location>
        <begin position="742"/>
        <end position="784"/>
    </location>
</feature>
<dbReference type="Pfam" id="PF00030">
    <property type="entry name" value="Crystall"/>
    <property type="match status" value="6"/>
</dbReference>
<dbReference type="SMART" id="SM00458">
    <property type="entry name" value="RICIN"/>
    <property type="match status" value="1"/>
</dbReference>
<dbReference type="InterPro" id="IPR035992">
    <property type="entry name" value="Ricin_B-like_lectins"/>
</dbReference>
<feature type="region of interest" description="Disordered" evidence="3">
    <location>
        <begin position="264"/>
        <end position="357"/>
    </location>
</feature>
<evidence type="ECO:0000256" key="2">
    <source>
        <dbReference type="ARBA" id="ARBA00022737"/>
    </source>
</evidence>
<evidence type="ECO:0000259" key="4">
    <source>
        <dbReference type="PROSITE" id="PS50915"/>
    </source>
</evidence>
<dbReference type="HOGENOM" id="CLU_002147_1_0_1"/>
<sequence>MKPNGLNNTCQVEQKRLQGQQAEGYADGAGDQRFLLVQSYLAAVIEDQSDCDGSDDDGKHQETRPLRVDASREGERPTCSDRQKSHASSGINPALCAGNEERRACNAVGAQHSDLPPVQCAGSISLRQGDDIKPAGLSPLDKKGHLDGLLSVGIDLPLPPLLHRPKELDCREGAFDVINEEEEVGDAVFVNGSGPALSPTLRKYKVYPFSLSPIYEEESFREDASMEDLPDQPLTEEDAGSVEQHASSILSLLQSVSERLQLGAFRDSGEEPPEEPSAPLERRLWDSHPEGESEPCQGIGEEQSIPTRRPYEMELPCSGRDMDKADSCGLLGRSATEFLSQPSKEEPENPAASSGSSAAACTPIYQYMMAARSLPSKPRSQSIQPRSTLSCFKGSGGPSPAVAAKTEAPLMNAIALKVNPRPGKLVLYDGVRFTGRRHEIQADVEDATGMVFARGVSIRVVRGCWLLYGEHGYQGPCLVLEEGEMVLNHFSGFRGMENSPSVVHIGSIKRAVKDNCIPEIELHCQEGAPVCFQKEIGSLENHGRGIGLASLAVKSGCWLAYDSINFEGNYTLLGTEGSQVQDSSRTRVTCVKSLRPLQMGGLKVQNPMDPKMVLYEQAAFRGRSRELTDHIPSVAALRDLQEVGSLRVTGGVWVAYSRENYKGSQYLLEEGDYANWHAWGGLDSTLLSFRYILADFMGPSVSLLEGPHSPHAKETDISDLDVPDLRSLGLAGGADSIHVKSGVWVAYNQRCFCGEQYVLEKGIYKNLLDWGGSDNTVMSIRPVRLEPLGSGESHSLLRAYRAPHYRGNSVEFESEVLDCSSFVPKSFRVIRGCWLLFDEEGFAGNQFVLEEGLYPDLTSCGCVANSIKSLKPIQYTFTVASISLFSRDSFEGQEMVLEKSVSSMNNFFTQSVRVNSGLWIVYEHASFKGRQMLLNYGDFDFWSDYSGWNTIGSLQPLKQPKLYIRVKNRSLGTLLTGPALVEDSSPSKVSLSPATGTDSQVWSFRQGLLKSKACKVCLAVIGGKDTAGGRVALWPEHGRAHQRWRINKNGTISSHLKPSLVLDLKGGKGYDKDHLVVNEFTADHPTQYWDIEVV</sequence>
<dbReference type="eggNOG" id="ENOG502QTHR">
    <property type="taxonomic scope" value="Eukaryota"/>
</dbReference>
<dbReference type="EMBL" id="AHAT01003110">
    <property type="status" value="NOT_ANNOTATED_CDS"/>
    <property type="molecule type" value="Genomic_DNA"/>
</dbReference>
<accession>W5MCJ3</accession>
<organism evidence="5 6">
    <name type="scientific">Lepisosteus oculatus</name>
    <name type="common">Spotted gar</name>
    <dbReference type="NCBI Taxonomy" id="7918"/>
    <lineage>
        <taxon>Eukaryota</taxon>
        <taxon>Metazoa</taxon>
        <taxon>Chordata</taxon>
        <taxon>Craniata</taxon>
        <taxon>Vertebrata</taxon>
        <taxon>Euteleostomi</taxon>
        <taxon>Actinopterygii</taxon>
        <taxon>Neopterygii</taxon>
        <taxon>Holostei</taxon>
        <taxon>Semionotiformes</taxon>
        <taxon>Lepisosteidae</taxon>
        <taxon>Lepisosteus</taxon>
    </lineage>
</organism>
<evidence type="ECO:0000256" key="1">
    <source>
        <dbReference type="ARBA" id="ARBA00009646"/>
    </source>
</evidence>
<dbReference type="SUPFAM" id="SSF50370">
    <property type="entry name" value="Ricin B-like lectins"/>
    <property type="match status" value="1"/>
</dbReference>
<dbReference type="GO" id="GO:0002088">
    <property type="term" value="P:lens development in camera-type eye"/>
    <property type="evidence" value="ECO:0000318"/>
    <property type="project" value="GO_Central"/>
</dbReference>
<reference evidence="6" key="1">
    <citation type="submission" date="2011-12" db="EMBL/GenBank/DDBJ databases">
        <title>The Draft Genome of Lepisosteus oculatus.</title>
        <authorList>
            <consortium name="The Broad Institute Genome Assembly &amp; Analysis Group"/>
            <consortium name="Computational R&amp;D Group"/>
            <consortium name="and Sequencing Platform"/>
            <person name="Di Palma F."/>
            <person name="Alfoldi J."/>
            <person name="Johnson J."/>
            <person name="Berlin A."/>
            <person name="Gnerre S."/>
            <person name="Jaffe D."/>
            <person name="MacCallum I."/>
            <person name="Young S."/>
            <person name="Walker B.J."/>
            <person name="Lander E.S."/>
            <person name="Lindblad-Toh K."/>
        </authorList>
    </citation>
    <scope>NUCLEOTIDE SEQUENCE [LARGE SCALE GENOMIC DNA]</scope>
</reference>
<evidence type="ECO:0000256" key="3">
    <source>
        <dbReference type="SAM" id="MobiDB-lite"/>
    </source>
</evidence>
<dbReference type="PRINTS" id="PR01367">
    <property type="entry name" value="BGCRYSTALLIN"/>
</dbReference>
<feature type="domain" description="Beta/gamma crystallin 'Greek key'" evidence="4">
    <location>
        <begin position="463"/>
        <end position="512"/>
    </location>
</feature>
<dbReference type="EMBL" id="AHAT01003111">
    <property type="status" value="NOT_ANNOTATED_CDS"/>
    <property type="molecule type" value="Genomic_DNA"/>
</dbReference>
<dbReference type="InterPro" id="IPR000772">
    <property type="entry name" value="Ricin_B_lectin"/>
</dbReference>
<keyword evidence="2" id="KW-0677">Repeat</keyword>
<name>W5MCJ3_LEPOC</name>
<dbReference type="SUPFAM" id="SSF49695">
    <property type="entry name" value="gamma-Crystallin-like"/>
    <property type="match status" value="3"/>
</dbReference>
<feature type="domain" description="Beta/gamma crystallin 'Greek key'" evidence="4">
    <location>
        <begin position="880"/>
        <end position="916"/>
    </location>
</feature>
<reference evidence="5" key="2">
    <citation type="submission" date="2025-08" db="UniProtKB">
        <authorList>
            <consortium name="Ensembl"/>
        </authorList>
    </citation>
    <scope>IDENTIFICATION</scope>
</reference>
<dbReference type="InterPro" id="IPR011024">
    <property type="entry name" value="G_crystallin-like"/>
</dbReference>
<proteinExistence type="inferred from homology"/>
<dbReference type="AlphaFoldDB" id="W5MCJ3"/>